<reference evidence="8 9" key="1">
    <citation type="submission" date="2018-04" db="EMBL/GenBank/DDBJ databases">
        <title>Genomic Encyclopedia of Type Strains, Phase IV (KMG-IV): sequencing the most valuable type-strain genomes for metagenomic binning, comparative biology and taxonomic classification.</title>
        <authorList>
            <person name="Goeker M."/>
        </authorList>
    </citation>
    <scope>NUCLEOTIDE SEQUENCE [LARGE SCALE GENOMIC DNA]</scope>
    <source>
        <strain evidence="8 9">DSM 10065</strain>
    </source>
</reference>
<feature type="chain" id="PRO_5015539660" evidence="5">
    <location>
        <begin position="44"/>
        <end position="351"/>
    </location>
</feature>
<dbReference type="Gene3D" id="2.50.20.10">
    <property type="entry name" value="Lipoprotein localisation LolA/LolB/LppX"/>
    <property type="match status" value="1"/>
</dbReference>
<accession>A0A2U1CS71</accession>
<dbReference type="Pfam" id="PF03888">
    <property type="entry name" value="MucB_RseB"/>
    <property type="match status" value="1"/>
</dbReference>
<evidence type="ECO:0000256" key="2">
    <source>
        <dbReference type="ARBA" id="ARBA00008150"/>
    </source>
</evidence>
<evidence type="ECO:0000256" key="4">
    <source>
        <dbReference type="ARBA" id="ARBA00022764"/>
    </source>
</evidence>
<dbReference type="OrthoDB" id="7067274at2"/>
<dbReference type="AlphaFoldDB" id="A0A2U1CS71"/>
<comment type="caution">
    <text evidence="8">The sequence shown here is derived from an EMBL/GenBank/DDBJ whole genome shotgun (WGS) entry which is preliminary data.</text>
</comment>
<protein>
    <submittedName>
        <fullName evidence="8">MucB/RseB-like sigma(E) regulatory protein</fullName>
    </submittedName>
</protein>
<name>A0A2U1CS71_9BURK</name>
<feature type="signal peptide" evidence="5">
    <location>
        <begin position="1"/>
        <end position="43"/>
    </location>
</feature>
<dbReference type="CDD" id="cd16327">
    <property type="entry name" value="RseB"/>
    <property type="match status" value="1"/>
</dbReference>
<dbReference type="STRING" id="1231391.GCA_000308195_02168"/>
<evidence type="ECO:0000313" key="9">
    <source>
        <dbReference type="Proteomes" id="UP000246145"/>
    </source>
</evidence>
<dbReference type="InterPro" id="IPR038484">
    <property type="entry name" value="MucB/RseB_C_sf"/>
</dbReference>
<evidence type="ECO:0000259" key="6">
    <source>
        <dbReference type="Pfam" id="PF03888"/>
    </source>
</evidence>
<evidence type="ECO:0000256" key="1">
    <source>
        <dbReference type="ARBA" id="ARBA00004418"/>
    </source>
</evidence>
<comment type="similarity">
    <text evidence="2">Belongs to the RseB family.</text>
</comment>
<keyword evidence="9" id="KW-1185">Reference proteome</keyword>
<dbReference type="GO" id="GO:0030288">
    <property type="term" value="C:outer membrane-bounded periplasmic space"/>
    <property type="evidence" value="ECO:0007669"/>
    <property type="project" value="TreeGrafter"/>
</dbReference>
<evidence type="ECO:0000256" key="5">
    <source>
        <dbReference type="SAM" id="SignalP"/>
    </source>
</evidence>
<feature type="domain" description="MucB/RseB N-terminal" evidence="6">
    <location>
        <begin position="52"/>
        <end position="226"/>
    </location>
</feature>
<dbReference type="PANTHER" id="PTHR38782:SF1">
    <property type="entry name" value="SIGMA-E FACTOR REGULATORY PROTEIN RSEB"/>
    <property type="match status" value="1"/>
</dbReference>
<dbReference type="EMBL" id="QEKO01000001">
    <property type="protein sequence ID" value="PVY68752.1"/>
    <property type="molecule type" value="Genomic_DNA"/>
</dbReference>
<dbReference type="Gene3D" id="3.30.200.100">
    <property type="entry name" value="MucB/RseB, C-terminal domain"/>
    <property type="match status" value="1"/>
</dbReference>
<proteinExistence type="inferred from homology"/>
<evidence type="ECO:0000256" key="3">
    <source>
        <dbReference type="ARBA" id="ARBA00022729"/>
    </source>
</evidence>
<sequence length="351" mass="38848">MAKQVLAFRAHRHAVREGTLSRLGVVFMLLACTMAAAAQGAQADDPLAGEVTRFLQQTQQAARNSDYSGVFTYQQGASMQSSRIVHVVDGTGERERLVILDGEPREFIRHNDTVQCLVPAKELVLIEKHRMDRFPGVLLGEGHHLDDHYTLRLGKHPQRVAGHECVPAEILPQDNLRYGYRFCVDPESKLLIKAQTIDDRGEVVNQIAFTSLQQGSEVQARELQSSWDMRGWRTVELPTKAVDVAGLGWRVALPPGFVHSTQISRPMKSGKPVMQMVLTDGLAAISVFIEQFHPAQESRLMPKGAARNGAMSIYGTRIGDHWLTAIGEVPADTLRQLVEHIEYVPPGGAPQ</sequence>
<gene>
    <name evidence="8" type="ORF">C7440_1163</name>
</gene>
<keyword evidence="3 5" id="KW-0732">Signal</keyword>
<dbReference type="Proteomes" id="UP000246145">
    <property type="component" value="Unassembled WGS sequence"/>
</dbReference>
<dbReference type="RefSeq" id="WP_017524521.1">
    <property type="nucleotide sequence ID" value="NZ_JACCEX010000001.1"/>
</dbReference>
<dbReference type="InterPro" id="IPR005588">
    <property type="entry name" value="MucB_RseB"/>
</dbReference>
<dbReference type="InterPro" id="IPR033436">
    <property type="entry name" value="MucB/RseB_C"/>
</dbReference>
<dbReference type="GO" id="GO:0032885">
    <property type="term" value="P:regulation of polysaccharide biosynthetic process"/>
    <property type="evidence" value="ECO:0007669"/>
    <property type="project" value="TreeGrafter"/>
</dbReference>
<dbReference type="PANTHER" id="PTHR38782">
    <property type="match status" value="1"/>
</dbReference>
<organism evidence="8 9">
    <name type="scientific">Pusillimonas noertemannii</name>
    <dbReference type="NCBI Taxonomy" id="305977"/>
    <lineage>
        <taxon>Bacteria</taxon>
        <taxon>Pseudomonadati</taxon>
        <taxon>Pseudomonadota</taxon>
        <taxon>Betaproteobacteria</taxon>
        <taxon>Burkholderiales</taxon>
        <taxon>Alcaligenaceae</taxon>
        <taxon>Pusillimonas</taxon>
    </lineage>
</organism>
<comment type="subcellular location">
    <subcellularLocation>
        <location evidence="1">Periplasm</location>
    </subcellularLocation>
</comment>
<dbReference type="GO" id="GO:0045152">
    <property type="term" value="F:antisigma factor binding"/>
    <property type="evidence" value="ECO:0007669"/>
    <property type="project" value="TreeGrafter"/>
</dbReference>
<evidence type="ECO:0000313" key="8">
    <source>
        <dbReference type="EMBL" id="PVY68752.1"/>
    </source>
</evidence>
<dbReference type="PIRSF" id="PIRSF005427">
    <property type="entry name" value="RseB"/>
    <property type="match status" value="1"/>
</dbReference>
<dbReference type="Pfam" id="PF17188">
    <property type="entry name" value="MucB_RseB_C"/>
    <property type="match status" value="1"/>
</dbReference>
<evidence type="ECO:0000259" key="7">
    <source>
        <dbReference type="Pfam" id="PF17188"/>
    </source>
</evidence>
<dbReference type="InterPro" id="IPR033434">
    <property type="entry name" value="MucB/RseB_N"/>
</dbReference>
<keyword evidence="4" id="KW-0574">Periplasm</keyword>
<feature type="domain" description="MucB/RseB C-terminal" evidence="7">
    <location>
        <begin position="248"/>
        <end position="342"/>
    </location>
</feature>